<evidence type="ECO:0000313" key="2">
    <source>
        <dbReference type="EMBL" id="PJE66715.1"/>
    </source>
</evidence>
<organism evidence="2 3">
    <name type="scientific">Candidatus Shapirobacteria bacterium CG10_big_fil_rev_8_21_14_0_10_36_6</name>
    <dbReference type="NCBI Taxonomy" id="1974886"/>
    <lineage>
        <taxon>Bacteria</taxon>
        <taxon>Candidatus Shapironibacteriota</taxon>
    </lineage>
</organism>
<feature type="transmembrane region" description="Helical" evidence="1">
    <location>
        <begin position="79"/>
        <end position="102"/>
    </location>
</feature>
<feature type="transmembrane region" description="Helical" evidence="1">
    <location>
        <begin position="12"/>
        <end position="34"/>
    </location>
</feature>
<keyword evidence="1" id="KW-1133">Transmembrane helix</keyword>
<sequence length="104" mass="11966">MNTNKEKENDKFDHKVILISLFILFPLLTIAILLLPSVDIAFGLWLGFSLIVLGCLSFKHSIMPGDYFIYHWRGKTARFWAILNILLGIVIISGVLYFNYFANK</sequence>
<name>A0A2M8L1A8_9BACT</name>
<keyword evidence="1" id="KW-0812">Transmembrane</keyword>
<dbReference type="AlphaFoldDB" id="A0A2M8L1A8"/>
<feature type="transmembrane region" description="Helical" evidence="1">
    <location>
        <begin position="40"/>
        <end position="58"/>
    </location>
</feature>
<reference evidence="3" key="1">
    <citation type="submission" date="2017-09" db="EMBL/GenBank/DDBJ databases">
        <title>Depth-based differentiation of microbial function through sediment-hosted aquifers and enrichment of novel symbionts in the deep terrestrial subsurface.</title>
        <authorList>
            <person name="Probst A.J."/>
            <person name="Ladd B."/>
            <person name="Jarett J.K."/>
            <person name="Geller-Mcgrath D.E."/>
            <person name="Sieber C.M.K."/>
            <person name="Emerson J.B."/>
            <person name="Anantharaman K."/>
            <person name="Thomas B.C."/>
            <person name="Malmstrom R."/>
            <person name="Stieglmeier M."/>
            <person name="Klingl A."/>
            <person name="Woyke T."/>
            <person name="Ryan C.M."/>
            <person name="Banfield J.F."/>
        </authorList>
    </citation>
    <scope>NUCLEOTIDE SEQUENCE [LARGE SCALE GENOMIC DNA]</scope>
</reference>
<evidence type="ECO:0000256" key="1">
    <source>
        <dbReference type="SAM" id="Phobius"/>
    </source>
</evidence>
<protein>
    <submittedName>
        <fullName evidence="2">Uncharacterized protein</fullName>
    </submittedName>
</protein>
<comment type="caution">
    <text evidence="2">The sequence shown here is derived from an EMBL/GenBank/DDBJ whole genome shotgun (WGS) entry which is preliminary data.</text>
</comment>
<keyword evidence="1" id="KW-0472">Membrane</keyword>
<accession>A0A2M8L1A8</accession>
<dbReference type="EMBL" id="PFEI01000156">
    <property type="protein sequence ID" value="PJE66715.1"/>
    <property type="molecule type" value="Genomic_DNA"/>
</dbReference>
<evidence type="ECO:0000313" key="3">
    <source>
        <dbReference type="Proteomes" id="UP000229766"/>
    </source>
</evidence>
<dbReference type="Proteomes" id="UP000229766">
    <property type="component" value="Unassembled WGS sequence"/>
</dbReference>
<proteinExistence type="predicted"/>
<gene>
    <name evidence="2" type="ORF">COU93_02840</name>
</gene>